<dbReference type="GO" id="GO:0009272">
    <property type="term" value="P:fungal-type cell wall biogenesis"/>
    <property type="evidence" value="ECO:0007669"/>
    <property type="project" value="TreeGrafter"/>
</dbReference>
<evidence type="ECO:0000313" key="12">
    <source>
        <dbReference type="EMBL" id="OSD01730.1"/>
    </source>
</evidence>
<evidence type="ECO:0000256" key="6">
    <source>
        <dbReference type="ARBA" id="ARBA00022824"/>
    </source>
</evidence>
<name>A0A1Y2IKR5_TRAC3</name>
<evidence type="ECO:0000256" key="5">
    <source>
        <dbReference type="ARBA" id="ARBA00022729"/>
    </source>
</evidence>
<dbReference type="Proteomes" id="UP000193067">
    <property type="component" value="Unassembled WGS sequence"/>
</dbReference>
<proteinExistence type="inferred from homology"/>
<keyword evidence="13" id="KW-1185">Reference proteome</keyword>
<dbReference type="GO" id="GO:0071555">
    <property type="term" value="P:cell wall organization"/>
    <property type="evidence" value="ECO:0007669"/>
    <property type="project" value="UniProtKB-KW"/>
</dbReference>
<evidence type="ECO:0000256" key="1">
    <source>
        <dbReference type="ARBA" id="ARBA00004115"/>
    </source>
</evidence>
<dbReference type="PANTHER" id="PTHR28285">
    <property type="entry name" value="PROTEIN BIG1"/>
    <property type="match status" value="1"/>
</dbReference>
<evidence type="ECO:0000256" key="11">
    <source>
        <dbReference type="SAM" id="Phobius"/>
    </source>
</evidence>
<dbReference type="EMBL" id="KZ084109">
    <property type="protein sequence ID" value="OSD01730.1"/>
    <property type="molecule type" value="Genomic_DNA"/>
</dbReference>
<dbReference type="InterPro" id="IPR037654">
    <property type="entry name" value="Big1"/>
</dbReference>
<keyword evidence="9" id="KW-0961">Cell wall biogenesis/degradation</keyword>
<dbReference type="GO" id="GO:0006078">
    <property type="term" value="P:(1-&gt;6)-beta-D-glucan biosynthetic process"/>
    <property type="evidence" value="ECO:0007669"/>
    <property type="project" value="TreeGrafter"/>
</dbReference>
<evidence type="ECO:0000256" key="9">
    <source>
        <dbReference type="ARBA" id="ARBA00023316"/>
    </source>
</evidence>
<dbReference type="AlphaFoldDB" id="A0A1Y2IKR5"/>
<feature type="transmembrane region" description="Helical" evidence="11">
    <location>
        <begin position="337"/>
        <end position="361"/>
    </location>
</feature>
<feature type="compositionally biased region" description="Basic and acidic residues" evidence="10">
    <location>
        <begin position="33"/>
        <end position="51"/>
    </location>
</feature>
<reference evidence="12 13" key="1">
    <citation type="journal article" date="2015" name="Biotechnol. Biofuels">
        <title>Enhanced degradation of softwood versus hardwood by the white-rot fungus Pycnoporus coccineus.</title>
        <authorList>
            <person name="Couturier M."/>
            <person name="Navarro D."/>
            <person name="Chevret D."/>
            <person name="Henrissat B."/>
            <person name="Piumi F."/>
            <person name="Ruiz-Duenas F.J."/>
            <person name="Martinez A.T."/>
            <person name="Grigoriev I.V."/>
            <person name="Riley R."/>
            <person name="Lipzen A."/>
            <person name="Berrin J.G."/>
            <person name="Master E.R."/>
            <person name="Rosso M.N."/>
        </authorList>
    </citation>
    <scope>NUCLEOTIDE SEQUENCE [LARGE SCALE GENOMIC DNA]</scope>
    <source>
        <strain evidence="12 13">BRFM310</strain>
    </source>
</reference>
<keyword evidence="6" id="KW-0256">Endoplasmic reticulum</keyword>
<evidence type="ECO:0000256" key="7">
    <source>
        <dbReference type="ARBA" id="ARBA00022989"/>
    </source>
</evidence>
<evidence type="ECO:0000256" key="10">
    <source>
        <dbReference type="SAM" id="MobiDB-lite"/>
    </source>
</evidence>
<keyword evidence="8 11" id="KW-0472">Membrane</keyword>
<protein>
    <recommendedName>
        <fullName evidence="3">Protein BIG1</fullName>
    </recommendedName>
</protein>
<dbReference type="PANTHER" id="PTHR28285:SF1">
    <property type="entry name" value="PROTEIN BIG1"/>
    <property type="match status" value="1"/>
</dbReference>
<organism evidence="12 13">
    <name type="scientific">Trametes coccinea (strain BRFM310)</name>
    <name type="common">Pycnoporus coccineus</name>
    <dbReference type="NCBI Taxonomy" id="1353009"/>
    <lineage>
        <taxon>Eukaryota</taxon>
        <taxon>Fungi</taxon>
        <taxon>Dikarya</taxon>
        <taxon>Basidiomycota</taxon>
        <taxon>Agaricomycotina</taxon>
        <taxon>Agaricomycetes</taxon>
        <taxon>Polyporales</taxon>
        <taxon>Polyporaceae</taxon>
        <taxon>Trametes</taxon>
    </lineage>
</organism>
<keyword evidence="5" id="KW-0732">Signal</keyword>
<sequence>MFAEVCGRLDDRTKQACTELLRARLTGNSSLTLRHDGKSREQAESRVKDSECTSTSVHVSSHRKILRCVGNTRNGRLRRPDVDGQSNVEDDYSIPTTMARRALTILSVLLLPATSLASSHLHPVLAWSSRHSNVLSSPAISQAAKSDCHAIADALYTHNDICDHDVVVVIDHAGLHASDLRTLSPSHHISRALSDAPSTLKLAYVESGDVHRNPFHDLADTLTHRCGSRAVNHAPDLGDMDIDAGKGKHVVSISLPALEDGEEGASRKDSVSQHESWLSGELSKIEAAFSNYLVIYAGSPLSSLHRRQSATTSSTFEPAAAPADSNKSGGILKRYQLLTPGLILALLVALFVLLPIIYIGVSALASIQSPLGNEIPKGFNAEEKKNQ</sequence>
<evidence type="ECO:0000256" key="2">
    <source>
        <dbReference type="ARBA" id="ARBA00008203"/>
    </source>
</evidence>
<evidence type="ECO:0000313" key="13">
    <source>
        <dbReference type="Proteomes" id="UP000193067"/>
    </source>
</evidence>
<feature type="region of interest" description="Disordered" evidence="10">
    <location>
        <begin position="31"/>
        <end position="56"/>
    </location>
</feature>
<comment type="subcellular location">
    <subcellularLocation>
        <location evidence="1">Endoplasmic reticulum membrane</location>
        <topology evidence="1">Single-pass type I membrane protein</topology>
    </subcellularLocation>
</comment>
<comment type="similarity">
    <text evidence="2">Belongs to the BIG1 family.</text>
</comment>
<evidence type="ECO:0000256" key="3">
    <source>
        <dbReference type="ARBA" id="ARBA00022089"/>
    </source>
</evidence>
<dbReference type="OrthoDB" id="10029326at2759"/>
<keyword evidence="4 11" id="KW-0812">Transmembrane</keyword>
<gene>
    <name evidence="12" type="ORF">PYCCODRAFT_1436022</name>
</gene>
<dbReference type="GO" id="GO:0005789">
    <property type="term" value="C:endoplasmic reticulum membrane"/>
    <property type="evidence" value="ECO:0007669"/>
    <property type="project" value="UniProtKB-SubCell"/>
</dbReference>
<accession>A0A1Y2IKR5</accession>
<evidence type="ECO:0000256" key="4">
    <source>
        <dbReference type="ARBA" id="ARBA00022692"/>
    </source>
</evidence>
<keyword evidence="7 11" id="KW-1133">Transmembrane helix</keyword>
<evidence type="ECO:0000256" key="8">
    <source>
        <dbReference type="ARBA" id="ARBA00023136"/>
    </source>
</evidence>